<evidence type="ECO:0000256" key="10">
    <source>
        <dbReference type="RuleBase" id="RU364073"/>
    </source>
</evidence>
<dbReference type="Pfam" id="PF02782">
    <property type="entry name" value="FGGY_C"/>
    <property type="match status" value="1"/>
</dbReference>
<dbReference type="GO" id="GO:0005524">
    <property type="term" value="F:ATP binding"/>
    <property type="evidence" value="ECO:0007669"/>
    <property type="project" value="UniProtKB-UniRule"/>
</dbReference>
<dbReference type="EC" id="2.7.1.17" evidence="8 10"/>
<dbReference type="GO" id="GO:0004856">
    <property type="term" value="F:D-xylulokinase activity"/>
    <property type="evidence" value="ECO:0007669"/>
    <property type="project" value="UniProtKB-UniRule"/>
</dbReference>
<comment type="function">
    <text evidence="8">Catalyzes the phosphorylation of D-xylulose to D-xylulose 5-phosphate.</text>
</comment>
<evidence type="ECO:0000313" key="13">
    <source>
        <dbReference type="EMBL" id="RII40785.1"/>
    </source>
</evidence>
<dbReference type="CDD" id="cd07808">
    <property type="entry name" value="ASKHA_NBD_FGGY_EcXK-like"/>
    <property type="match status" value="1"/>
</dbReference>
<keyword evidence="3 8" id="KW-0808">Transferase</keyword>
<dbReference type="AlphaFoldDB" id="A0A399J5U8"/>
<dbReference type="GO" id="GO:0005998">
    <property type="term" value="P:xylulose catabolic process"/>
    <property type="evidence" value="ECO:0007669"/>
    <property type="project" value="UniProtKB-UniRule"/>
</dbReference>
<dbReference type="InterPro" id="IPR006000">
    <property type="entry name" value="Xylulokinase"/>
</dbReference>
<evidence type="ECO:0000256" key="6">
    <source>
        <dbReference type="ARBA" id="ARBA00022840"/>
    </source>
</evidence>
<comment type="catalytic activity">
    <reaction evidence="8 10">
        <text>D-xylulose + ATP = D-xylulose 5-phosphate + ADP + H(+)</text>
        <dbReference type="Rhea" id="RHEA:10964"/>
        <dbReference type="ChEBI" id="CHEBI:15378"/>
        <dbReference type="ChEBI" id="CHEBI:17140"/>
        <dbReference type="ChEBI" id="CHEBI:30616"/>
        <dbReference type="ChEBI" id="CHEBI:57737"/>
        <dbReference type="ChEBI" id="CHEBI:456216"/>
        <dbReference type="EC" id="2.7.1.17"/>
    </reaction>
</comment>
<dbReference type="InterPro" id="IPR018484">
    <property type="entry name" value="FGGY_N"/>
</dbReference>
<keyword evidence="6 8" id="KW-0067">ATP-binding</keyword>
<feature type="site" description="Important for activity" evidence="8">
    <location>
        <position position="6"/>
    </location>
</feature>
<dbReference type="NCBIfam" id="TIGR01312">
    <property type="entry name" value="XylB"/>
    <property type="match status" value="1"/>
</dbReference>
<dbReference type="Pfam" id="PF00370">
    <property type="entry name" value="FGGY_N"/>
    <property type="match status" value="1"/>
</dbReference>
<dbReference type="OrthoDB" id="9805576at2"/>
<feature type="active site" description="Proton acceptor" evidence="8">
    <location>
        <position position="236"/>
    </location>
</feature>
<evidence type="ECO:0000256" key="4">
    <source>
        <dbReference type="ARBA" id="ARBA00022741"/>
    </source>
</evidence>
<dbReference type="InterPro" id="IPR018485">
    <property type="entry name" value="FGGY_C"/>
</dbReference>
<dbReference type="Proteomes" id="UP000265848">
    <property type="component" value="Unassembled WGS sequence"/>
</dbReference>
<name>A0A399J5U8_9RHOB</name>
<evidence type="ECO:0000256" key="5">
    <source>
        <dbReference type="ARBA" id="ARBA00022777"/>
    </source>
</evidence>
<dbReference type="Gene3D" id="3.30.420.40">
    <property type="match status" value="2"/>
</dbReference>
<protein>
    <recommendedName>
        <fullName evidence="8 10">Xylulose kinase</fullName>
        <shortName evidence="8 10">Xylulokinase</shortName>
        <ecNumber evidence="8 10">2.7.1.17</ecNumber>
    </recommendedName>
</protein>
<evidence type="ECO:0000256" key="3">
    <source>
        <dbReference type="ARBA" id="ARBA00022679"/>
    </source>
</evidence>
<evidence type="ECO:0000259" key="11">
    <source>
        <dbReference type="Pfam" id="PF00370"/>
    </source>
</evidence>
<keyword evidence="4 8" id="KW-0547">Nucleotide-binding</keyword>
<comment type="caution">
    <text evidence="13">The sequence shown here is derived from an EMBL/GenBank/DDBJ whole genome shotgun (WGS) entry which is preliminary data.</text>
</comment>
<feature type="domain" description="Carbohydrate kinase FGGY C-terminal" evidence="12">
    <location>
        <begin position="253"/>
        <end position="437"/>
    </location>
</feature>
<evidence type="ECO:0000313" key="14">
    <source>
        <dbReference type="Proteomes" id="UP000265848"/>
    </source>
</evidence>
<dbReference type="PANTHER" id="PTHR43095:SF6">
    <property type="entry name" value="XYLULOSE KINASE"/>
    <property type="match status" value="1"/>
</dbReference>
<dbReference type="PROSITE" id="PS00445">
    <property type="entry name" value="FGGY_KINASES_2"/>
    <property type="match status" value="1"/>
</dbReference>
<dbReference type="InterPro" id="IPR000577">
    <property type="entry name" value="Carb_kinase_FGGY"/>
</dbReference>
<keyword evidence="5 8" id="KW-0418">Kinase</keyword>
<keyword evidence="7 8" id="KW-0119">Carbohydrate metabolism</keyword>
<dbReference type="EMBL" id="QWJJ01000001">
    <property type="protein sequence ID" value="RII40785.1"/>
    <property type="molecule type" value="Genomic_DNA"/>
</dbReference>
<comment type="similarity">
    <text evidence="1 8 9">Belongs to the FGGY kinase family.</text>
</comment>
<dbReference type="InterPro" id="IPR050406">
    <property type="entry name" value="FGGY_Carb_Kinase"/>
</dbReference>
<dbReference type="InterPro" id="IPR043129">
    <property type="entry name" value="ATPase_NBD"/>
</dbReference>
<dbReference type="PANTHER" id="PTHR43095">
    <property type="entry name" value="SUGAR KINASE"/>
    <property type="match status" value="1"/>
</dbReference>
<keyword evidence="2 8" id="KW-0859">Xylose metabolism</keyword>
<dbReference type="HAMAP" id="MF_02220">
    <property type="entry name" value="XylB"/>
    <property type="match status" value="1"/>
</dbReference>
<keyword evidence="14" id="KW-1185">Reference proteome</keyword>
<sequence length="485" mass="51546">MFMGIDLGTSGVKVCLVGEDLMPVVSATVALKISHPRSGYSEQNPQDWWLAVQEAVAKVLDLEPRGTSSLRGIGLSGQMHGAVLLDRQKQVIRPAILWNDGRSDAECAALVADRPELSALAGVTLMAGFTAPKILWLKAHEPESYARIRHVLLPKDYLGLQMHGQMMTDPCDAAGTWWFDEAARRWSPELCAATATNPDWLPQVRDGPEIAGYLRSDVAALLGLPAGIPIATGGGDAAAGAIAVGAVKDGAGFISLGTSGQLFVTTDTFRAAPDEGIHSYAHCVPKLWFQMAAMLNGARPMSWFSEMTDMPVGDLLTEAEGARLDRVPLFLPYLTGERTPHGDARIRGAFYGLDNDTGRPEMMRAIVDAIAYSFADARDAIASVTPVPRPLLAIGGGSKSNLLLQTIADVMGSTLHQGEDSDVGPALGAARLGAVAAGVVTVGDLGWTPQINAVFEPLPTGRHEGRLTTYHALYAALKGVRDLPR</sequence>
<gene>
    <name evidence="8 10 13" type="primary">xylB</name>
    <name evidence="13" type="ORF">DL237_01910</name>
</gene>
<evidence type="ECO:0000256" key="1">
    <source>
        <dbReference type="ARBA" id="ARBA00009156"/>
    </source>
</evidence>
<feature type="binding site" evidence="8">
    <location>
        <begin position="79"/>
        <end position="80"/>
    </location>
    <ligand>
        <name>substrate</name>
    </ligand>
</feature>
<dbReference type="InterPro" id="IPR018483">
    <property type="entry name" value="Carb_kinase_FGGY_CS"/>
</dbReference>
<dbReference type="SUPFAM" id="SSF53067">
    <property type="entry name" value="Actin-like ATPase domain"/>
    <property type="match status" value="2"/>
</dbReference>
<evidence type="ECO:0000259" key="12">
    <source>
        <dbReference type="Pfam" id="PF02782"/>
    </source>
</evidence>
<feature type="domain" description="Carbohydrate kinase FGGY N-terminal" evidence="11">
    <location>
        <begin position="1"/>
        <end position="242"/>
    </location>
</feature>
<reference evidence="13 14" key="1">
    <citation type="submission" date="2018-08" db="EMBL/GenBank/DDBJ databases">
        <title>Pseudooceanicola sediminis CY03 in the family Rhodobacteracea.</title>
        <authorList>
            <person name="Zhang Y.-J."/>
        </authorList>
    </citation>
    <scope>NUCLEOTIDE SEQUENCE [LARGE SCALE GENOMIC DNA]</scope>
    <source>
        <strain evidence="13 14">CY03</strain>
    </source>
</reference>
<dbReference type="RefSeq" id="WP_119397307.1">
    <property type="nucleotide sequence ID" value="NZ_QWJJ01000001.1"/>
</dbReference>
<dbReference type="PIRSF" id="PIRSF000538">
    <property type="entry name" value="GlpK"/>
    <property type="match status" value="1"/>
</dbReference>
<dbReference type="GO" id="GO:0042732">
    <property type="term" value="P:D-xylose metabolic process"/>
    <property type="evidence" value="ECO:0007669"/>
    <property type="project" value="UniProtKB-KW"/>
</dbReference>
<organism evidence="13 14">
    <name type="scientific">Pseudooceanicola sediminis</name>
    <dbReference type="NCBI Taxonomy" id="2211117"/>
    <lineage>
        <taxon>Bacteria</taxon>
        <taxon>Pseudomonadati</taxon>
        <taxon>Pseudomonadota</taxon>
        <taxon>Alphaproteobacteria</taxon>
        <taxon>Rhodobacterales</taxon>
        <taxon>Paracoccaceae</taxon>
        <taxon>Pseudooceanicola</taxon>
    </lineage>
</organism>
<evidence type="ECO:0000256" key="8">
    <source>
        <dbReference type="HAMAP-Rule" id="MF_02220"/>
    </source>
</evidence>
<evidence type="ECO:0000256" key="2">
    <source>
        <dbReference type="ARBA" id="ARBA00022629"/>
    </source>
</evidence>
<accession>A0A399J5U8</accession>
<evidence type="ECO:0000256" key="7">
    <source>
        <dbReference type="ARBA" id="ARBA00023277"/>
    </source>
</evidence>
<proteinExistence type="inferred from homology"/>
<evidence type="ECO:0000256" key="9">
    <source>
        <dbReference type="RuleBase" id="RU003733"/>
    </source>
</evidence>